<protein>
    <recommendedName>
        <fullName evidence="7">GRF-type domain-containing protein</fullName>
    </recommendedName>
</protein>
<accession>A0A833Y4U9</accession>
<dbReference type="EMBL" id="LIHL02000002">
    <property type="protein sequence ID" value="KAF5477613.1"/>
    <property type="molecule type" value="Genomic_DNA"/>
</dbReference>
<keyword evidence="6" id="KW-1133">Transmembrane helix</keyword>
<dbReference type="Gramene" id="Jr02_11430_p1">
    <property type="protein sequence ID" value="cds.Jr02_11430_p1"/>
    <property type="gene ID" value="Jr02_11430"/>
</dbReference>
<evidence type="ECO:0000259" key="7">
    <source>
        <dbReference type="PROSITE" id="PS51999"/>
    </source>
</evidence>
<proteinExistence type="predicted"/>
<evidence type="ECO:0000256" key="6">
    <source>
        <dbReference type="SAM" id="Phobius"/>
    </source>
</evidence>
<keyword evidence="5" id="KW-0175">Coiled coil</keyword>
<evidence type="ECO:0000256" key="1">
    <source>
        <dbReference type="ARBA" id="ARBA00022723"/>
    </source>
</evidence>
<dbReference type="Proteomes" id="UP000619265">
    <property type="component" value="Unassembled WGS sequence"/>
</dbReference>
<comment type="caution">
    <text evidence="8">The sequence shown here is derived from an EMBL/GenBank/DDBJ whole genome shotgun (WGS) entry which is preliminary data.</text>
</comment>
<reference evidence="8" key="2">
    <citation type="submission" date="2020-03" db="EMBL/GenBank/DDBJ databases">
        <title>Walnut 2.0.</title>
        <authorList>
            <person name="Marrano A."/>
            <person name="Britton M."/>
            <person name="Zimin A.V."/>
            <person name="Zaini P.A."/>
            <person name="Workman R."/>
            <person name="Puiu D."/>
            <person name="Bianco L."/>
            <person name="Allen B.J."/>
            <person name="Troggio M."/>
            <person name="Leslie C.A."/>
            <person name="Timp W."/>
            <person name="Dendekar A."/>
            <person name="Salzberg S.L."/>
            <person name="Neale D.B."/>
        </authorList>
    </citation>
    <scope>NUCLEOTIDE SEQUENCE</scope>
    <source>
        <tissue evidence="8">Leaves</tissue>
    </source>
</reference>
<keyword evidence="6" id="KW-0472">Membrane</keyword>
<feature type="transmembrane region" description="Helical" evidence="6">
    <location>
        <begin position="132"/>
        <end position="148"/>
    </location>
</feature>
<keyword evidence="2 4" id="KW-0863">Zinc-finger</keyword>
<evidence type="ECO:0000313" key="9">
    <source>
        <dbReference type="Proteomes" id="UP000619265"/>
    </source>
</evidence>
<dbReference type="AlphaFoldDB" id="A0A833Y4U9"/>
<reference evidence="8" key="1">
    <citation type="submission" date="2015-10" db="EMBL/GenBank/DDBJ databases">
        <authorList>
            <person name="Martinez-Garcia P.J."/>
            <person name="Crepeau M.W."/>
            <person name="Puiu D."/>
            <person name="Gonzalez-Ibeas D."/>
            <person name="Whalen J."/>
            <person name="Stevens K."/>
            <person name="Paul R."/>
            <person name="Butterfield T."/>
            <person name="Britton M."/>
            <person name="Reagan R."/>
            <person name="Chakraborty S."/>
            <person name="Walawage S.L."/>
            <person name="Vasquez-Gross H.A."/>
            <person name="Cardeno C."/>
            <person name="Famula R."/>
            <person name="Pratt K."/>
            <person name="Kuruganti S."/>
            <person name="Aradhya M.K."/>
            <person name="Leslie C.A."/>
            <person name="Dandekar A.M."/>
            <person name="Salzberg S.L."/>
            <person name="Wegrzyn J.L."/>
            <person name="Langley C.H."/>
            <person name="Neale D.B."/>
        </authorList>
    </citation>
    <scope>NUCLEOTIDE SEQUENCE</scope>
    <source>
        <tissue evidence="8">Leaves</tissue>
    </source>
</reference>
<evidence type="ECO:0000313" key="8">
    <source>
        <dbReference type="EMBL" id="KAF5477613.1"/>
    </source>
</evidence>
<evidence type="ECO:0000256" key="5">
    <source>
        <dbReference type="SAM" id="Coils"/>
    </source>
</evidence>
<dbReference type="Pfam" id="PF06839">
    <property type="entry name" value="Zn_ribbon_GRF"/>
    <property type="match status" value="1"/>
</dbReference>
<feature type="coiled-coil region" evidence="5">
    <location>
        <begin position="75"/>
        <end position="116"/>
    </location>
</feature>
<feature type="domain" description="GRF-type" evidence="7">
    <location>
        <begin position="16"/>
        <end position="60"/>
    </location>
</feature>
<sequence>MSSSHSSSSSNHTPKCLCGEMARLKLSRTTKNPSRPFYSCPNYNREGRPYCEYFLWAYIEVENEGKVVCERERRLQKREEELKKWEEELQAREKELQRARVQMHKSEDDIRNDRDELQGVMKDINHTSMRPCVYWGLAILIFCCWIGSRTV</sequence>
<dbReference type="PROSITE" id="PS51999">
    <property type="entry name" value="ZF_GRF"/>
    <property type="match status" value="1"/>
</dbReference>
<keyword evidence="3" id="KW-0862">Zinc</keyword>
<keyword evidence="6" id="KW-0812">Transmembrane</keyword>
<dbReference type="InterPro" id="IPR010666">
    <property type="entry name" value="Znf_GRF"/>
</dbReference>
<name>A0A833Y4U9_JUGRE</name>
<evidence type="ECO:0000256" key="4">
    <source>
        <dbReference type="PROSITE-ProRule" id="PRU01343"/>
    </source>
</evidence>
<gene>
    <name evidence="8" type="ORF">F2P56_004233</name>
</gene>
<dbReference type="GO" id="GO:0008270">
    <property type="term" value="F:zinc ion binding"/>
    <property type="evidence" value="ECO:0007669"/>
    <property type="project" value="UniProtKB-KW"/>
</dbReference>
<evidence type="ECO:0000256" key="2">
    <source>
        <dbReference type="ARBA" id="ARBA00022771"/>
    </source>
</evidence>
<evidence type="ECO:0000256" key="3">
    <source>
        <dbReference type="ARBA" id="ARBA00022833"/>
    </source>
</evidence>
<keyword evidence="1" id="KW-0479">Metal-binding</keyword>
<dbReference type="PANTHER" id="PTHR33248">
    <property type="entry name" value="ZINC ION-BINDING PROTEIN"/>
    <property type="match status" value="1"/>
</dbReference>
<organism evidence="8 9">
    <name type="scientific">Juglans regia</name>
    <name type="common">English walnut</name>
    <dbReference type="NCBI Taxonomy" id="51240"/>
    <lineage>
        <taxon>Eukaryota</taxon>
        <taxon>Viridiplantae</taxon>
        <taxon>Streptophyta</taxon>
        <taxon>Embryophyta</taxon>
        <taxon>Tracheophyta</taxon>
        <taxon>Spermatophyta</taxon>
        <taxon>Magnoliopsida</taxon>
        <taxon>eudicotyledons</taxon>
        <taxon>Gunneridae</taxon>
        <taxon>Pentapetalae</taxon>
        <taxon>rosids</taxon>
        <taxon>fabids</taxon>
        <taxon>Fagales</taxon>
        <taxon>Juglandaceae</taxon>
        <taxon>Juglans</taxon>
    </lineage>
</organism>